<gene>
    <name evidence="2" type="ORF">EGH82_19655</name>
</gene>
<reference evidence="2 3" key="1">
    <citation type="submission" date="2018-11" db="EMBL/GenBank/DDBJ databases">
        <title>Vibrio ponticus strain CAIM 1751 pathogenic for the snapper Lutjanus guttatus.</title>
        <authorList>
            <person name="Soto-Rodriguez S."/>
            <person name="Lozano-Olvera R."/>
            <person name="Gomez-Gil B."/>
        </authorList>
    </citation>
    <scope>NUCLEOTIDE SEQUENCE [LARGE SCALE GENOMIC DNA]</scope>
    <source>
        <strain evidence="2 3">CAIM 1751</strain>
    </source>
</reference>
<feature type="chain" id="PRO_5018099206" description="DUF4198 domain-containing protein" evidence="1">
    <location>
        <begin position="28"/>
        <end position="260"/>
    </location>
</feature>
<protein>
    <recommendedName>
        <fullName evidence="4">DUF4198 domain-containing protein</fullName>
    </recommendedName>
</protein>
<evidence type="ECO:0000313" key="2">
    <source>
        <dbReference type="EMBL" id="ROV58185.1"/>
    </source>
</evidence>
<evidence type="ECO:0000313" key="3">
    <source>
        <dbReference type="Proteomes" id="UP000278792"/>
    </source>
</evidence>
<evidence type="ECO:0000256" key="1">
    <source>
        <dbReference type="SAM" id="SignalP"/>
    </source>
</evidence>
<sequence length="260" mass="28933">MKTNKSLTALFLASALSLGLAVQPAMAHEYTLSVEDAERYGIEVPKIKVNYDVLPYQHILYGFQLHVELEGATLNTTNVNTLKTATTISTHNVVRPYRASANTISYRISGEFDHRAVNFIDFTLDKSVLSTDHDLTIRIPVDIDVTPPDTPHALANTVATLNVDGVHAEDFLVDSNRTLYKITLNEGEFLPGCADPIAHSIIRTSNIEGMVRIWKKTSKTVEFVVEGGYHKPIVGNWNFELEPNTTTLNKTLYLSTPVQY</sequence>
<organism evidence="2 3">
    <name type="scientific">Vibrio ponticus</name>
    <dbReference type="NCBI Taxonomy" id="265668"/>
    <lineage>
        <taxon>Bacteria</taxon>
        <taxon>Pseudomonadati</taxon>
        <taxon>Pseudomonadota</taxon>
        <taxon>Gammaproteobacteria</taxon>
        <taxon>Vibrionales</taxon>
        <taxon>Vibrionaceae</taxon>
        <taxon>Vibrio</taxon>
    </lineage>
</organism>
<accession>A0A3N3DUM0</accession>
<comment type="caution">
    <text evidence="2">The sequence shown here is derived from an EMBL/GenBank/DDBJ whole genome shotgun (WGS) entry which is preliminary data.</text>
</comment>
<name>A0A3N3DUM0_9VIBR</name>
<feature type="signal peptide" evidence="1">
    <location>
        <begin position="1"/>
        <end position="27"/>
    </location>
</feature>
<evidence type="ECO:0008006" key="4">
    <source>
        <dbReference type="Google" id="ProtNLM"/>
    </source>
</evidence>
<keyword evidence="1" id="KW-0732">Signal</keyword>
<dbReference type="AlphaFoldDB" id="A0A3N3DUM0"/>
<dbReference type="Proteomes" id="UP000278792">
    <property type="component" value="Unassembled WGS sequence"/>
</dbReference>
<dbReference type="RefSeq" id="WP_123783338.1">
    <property type="nucleotide sequence ID" value="NZ_RKIK01000089.1"/>
</dbReference>
<proteinExistence type="predicted"/>
<dbReference type="EMBL" id="RKIK01000089">
    <property type="protein sequence ID" value="ROV58185.1"/>
    <property type="molecule type" value="Genomic_DNA"/>
</dbReference>